<organism evidence="1 2">
    <name type="scientific">Phycomyces blakesleeanus (strain ATCC 8743b / DSM 1359 / FGSC 10004 / NBRC 33097 / NRRL 1555)</name>
    <dbReference type="NCBI Taxonomy" id="763407"/>
    <lineage>
        <taxon>Eukaryota</taxon>
        <taxon>Fungi</taxon>
        <taxon>Fungi incertae sedis</taxon>
        <taxon>Mucoromycota</taxon>
        <taxon>Mucoromycotina</taxon>
        <taxon>Mucoromycetes</taxon>
        <taxon>Mucorales</taxon>
        <taxon>Phycomycetaceae</taxon>
        <taxon>Phycomyces</taxon>
    </lineage>
</organism>
<evidence type="ECO:0000313" key="2">
    <source>
        <dbReference type="Proteomes" id="UP000077315"/>
    </source>
</evidence>
<dbReference type="EMBL" id="KV441003">
    <property type="protein sequence ID" value="OAD66383.1"/>
    <property type="molecule type" value="Genomic_DNA"/>
</dbReference>
<dbReference type="Proteomes" id="UP000077315">
    <property type="component" value="Unassembled WGS sequence"/>
</dbReference>
<sequence length="241" mass="27654">MSNINNTNDYVTVSETSSKKYNAALTEFNSIFLVGREFSSTVAVREATKAYGAKHNIALTTYSSLSTHIRMIYKHYVVLEASVNQKTPVPGCKRERVKDTQKSGCPCFIYALEKKDGKVLVHSCETNHNHPIVEDHRAYALYRKLSSEAMILVTKHLEDNNNDIENIKQHFGKSKNGKEMFSFTTTLQDLDFYVRYTVGNSEENKISMVFFVHKYCKIGLKLLPNRRLLFFIIDDKYIVTP</sequence>
<dbReference type="RefSeq" id="XP_018284423.1">
    <property type="nucleotide sequence ID" value="XM_018442345.1"/>
</dbReference>
<name>A0A162TE08_PHYB8</name>
<evidence type="ECO:0008006" key="3">
    <source>
        <dbReference type="Google" id="ProtNLM"/>
    </source>
</evidence>
<accession>A0A162TE08</accession>
<dbReference type="InParanoid" id="A0A162TE08"/>
<keyword evidence="2" id="KW-1185">Reference proteome</keyword>
<dbReference type="OrthoDB" id="2280694at2759"/>
<dbReference type="STRING" id="763407.A0A162TE08"/>
<dbReference type="AlphaFoldDB" id="A0A162TE08"/>
<dbReference type="VEuPathDB" id="FungiDB:PHYBLDRAFT_70843"/>
<evidence type="ECO:0000313" key="1">
    <source>
        <dbReference type="EMBL" id="OAD66383.1"/>
    </source>
</evidence>
<dbReference type="GeneID" id="29003251"/>
<gene>
    <name evidence="1" type="ORF">PHYBLDRAFT_70843</name>
</gene>
<protein>
    <recommendedName>
        <fullName evidence="3">FAR1 domain-containing protein</fullName>
    </recommendedName>
</protein>
<proteinExistence type="predicted"/>
<reference evidence="2" key="1">
    <citation type="submission" date="2015-06" db="EMBL/GenBank/DDBJ databases">
        <title>Expansion of signal transduction pathways in fungi by whole-genome duplication.</title>
        <authorList>
            <consortium name="DOE Joint Genome Institute"/>
            <person name="Corrochano L.M."/>
            <person name="Kuo A."/>
            <person name="Marcet-Houben M."/>
            <person name="Polaino S."/>
            <person name="Salamov A."/>
            <person name="Villalobos J.M."/>
            <person name="Alvarez M.I."/>
            <person name="Avalos J."/>
            <person name="Benito E.P."/>
            <person name="Benoit I."/>
            <person name="Burger G."/>
            <person name="Camino L.P."/>
            <person name="Canovas D."/>
            <person name="Cerda-Olmedo E."/>
            <person name="Cheng J.-F."/>
            <person name="Dominguez A."/>
            <person name="Elias M."/>
            <person name="Eslava A.P."/>
            <person name="Glaser F."/>
            <person name="Grimwood J."/>
            <person name="Gutierrez G."/>
            <person name="Heitman J."/>
            <person name="Henrissat B."/>
            <person name="Iturriaga E.A."/>
            <person name="Lang B.F."/>
            <person name="Lavin J.L."/>
            <person name="Lee S."/>
            <person name="Li W."/>
            <person name="Lindquist E."/>
            <person name="Lopez-Garcia S."/>
            <person name="Luque E.M."/>
            <person name="Marcos A.T."/>
            <person name="Martin J."/>
            <person name="McCluskey K."/>
            <person name="Medina H.R."/>
            <person name="Miralles-Duran A."/>
            <person name="Miyazaki A."/>
            <person name="Munoz-Torres E."/>
            <person name="Oguiza J.A."/>
            <person name="Ohm R."/>
            <person name="Olmedo M."/>
            <person name="Orejas M."/>
            <person name="Ortiz-Castellanos L."/>
            <person name="Pisabarro A.G."/>
            <person name="Rodriguez-Romero J."/>
            <person name="Ruiz-Herrera J."/>
            <person name="Ruiz-Vazquez R."/>
            <person name="Sanz C."/>
            <person name="Schackwitz W."/>
            <person name="Schmutz J."/>
            <person name="Shahriari M."/>
            <person name="Shelest E."/>
            <person name="Silva-Franco F."/>
            <person name="Soanes D."/>
            <person name="Syed K."/>
            <person name="Tagua V.G."/>
            <person name="Talbot N.J."/>
            <person name="Thon M."/>
            <person name="De vries R.P."/>
            <person name="Wiebenga A."/>
            <person name="Yadav J.S."/>
            <person name="Braun E.L."/>
            <person name="Baker S."/>
            <person name="Garre V."/>
            <person name="Horwitz B."/>
            <person name="Torres-Martinez S."/>
            <person name="Idnurm A."/>
            <person name="Herrera-Estrella A."/>
            <person name="Gabaldon T."/>
            <person name="Grigoriev I.V."/>
        </authorList>
    </citation>
    <scope>NUCLEOTIDE SEQUENCE [LARGE SCALE GENOMIC DNA]</scope>
    <source>
        <strain evidence="2">NRRL 1555(-)</strain>
    </source>
</reference>